<comment type="caution">
    <text evidence="2">The sequence shown here is derived from an EMBL/GenBank/DDBJ whole genome shotgun (WGS) entry which is preliminary data.</text>
</comment>
<feature type="compositionally biased region" description="Acidic residues" evidence="1">
    <location>
        <begin position="54"/>
        <end position="74"/>
    </location>
</feature>
<dbReference type="EMBL" id="CAJNYU010000183">
    <property type="protein sequence ID" value="CAF3337339.1"/>
    <property type="molecule type" value="Genomic_DNA"/>
</dbReference>
<reference evidence="2" key="1">
    <citation type="submission" date="2021-02" db="EMBL/GenBank/DDBJ databases">
        <authorList>
            <person name="Nowell W R."/>
        </authorList>
    </citation>
    <scope>NUCLEOTIDE SEQUENCE</scope>
</reference>
<evidence type="ECO:0000313" key="3">
    <source>
        <dbReference type="Proteomes" id="UP000663869"/>
    </source>
</evidence>
<name>A0A817V3L5_9BILA</name>
<feature type="region of interest" description="Disordered" evidence="1">
    <location>
        <begin position="1"/>
        <end position="26"/>
    </location>
</feature>
<sequence length="123" mass="14084">MNRLLVRRCSMSSIEEEDEPTASDDLTILAERSQSSPSYNYHKLHHSPSIADWDSEVSESEQEFDDNDEDLNENGEERAANRALQNFIQSFSKPVCIKNIFLLTSISEIICNEIAFIKVIEED</sequence>
<evidence type="ECO:0000313" key="2">
    <source>
        <dbReference type="EMBL" id="CAF3337339.1"/>
    </source>
</evidence>
<dbReference type="Proteomes" id="UP000663869">
    <property type="component" value="Unassembled WGS sequence"/>
</dbReference>
<evidence type="ECO:0000256" key="1">
    <source>
        <dbReference type="SAM" id="MobiDB-lite"/>
    </source>
</evidence>
<feature type="region of interest" description="Disordered" evidence="1">
    <location>
        <begin position="54"/>
        <end position="78"/>
    </location>
</feature>
<organism evidence="2 3">
    <name type="scientific">Rotaria socialis</name>
    <dbReference type="NCBI Taxonomy" id="392032"/>
    <lineage>
        <taxon>Eukaryota</taxon>
        <taxon>Metazoa</taxon>
        <taxon>Spiralia</taxon>
        <taxon>Gnathifera</taxon>
        <taxon>Rotifera</taxon>
        <taxon>Eurotatoria</taxon>
        <taxon>Bdelloidea</taxon>
        <taxon>Philodinida</taxon>
        <taxon>Philodinidae</taxon>
        <taxon>Rotaria</taxon>
    </lineage>
</organism>
<gene>
    <name evidence="2" type="ORF">FME351_LOCUS3241</name>
</gene>
<accession>A0A817V3L5</accession>
<proteinExistence type="predicted"/>
<protein>
    <submittedName>
        <fullName evidence="2">Uncharacterized protein</fullName>
    </submittedName>
</protein>
<dbReference type="AlphaFoldDB" id="A0A817V3L5"/>